<keyword evidence="1" id="KW-0812">Transmembrane</keyword>
<dbReference type="EMBL" id="RQYC01000004">
    <property type="protein sequence ID" value="RRD90760.1"/>
    <property type="molecule type" value="Genomic_DNA"/>
</dbReference>
<comment type="caution">
    <text evidence="2">The sequence shown here is derived from an EMBL/GenBank/DDBJ whole genome shotgun (WGS) entry which is preliminary data.</text>
</comment>
<protein>
    <submittedName>
        <fullName evidence="2">Uncharacterized protein</fullName>
    </submittedName>
</protein>
<proteinExistence type="predicted"/>
<organism evidence="2 3">
    <name type="scientific">Conchiformibius steedae</name>
    <dbReference type="NCBI Taxonomy" id="153493"/>
    <lineage>
        <taxon>Bacteria</taxon>
        <taxon>Pseudomonadati</taxon>
        <taxon>Pseudomonadota</taxon>
        <taxon>Betaproteobacteria</taxon>
        <taxon>Neisseriales</taxon>
        <taxon>Neisseriaceae</taxon>
        <taxon>Conchiformibius</taxon>
    </lineage>
</organism>
<keyword evidence="3" id="KW-1185">Reference proteome</keyword>
<dbReference type="RefSeq" id="WP_124794324.1">
    <property type="nucleotide sequence ID" value="NZ_RQYC01000004.1"/>
</dbReference>
<feature type="transmembrane region" description="Helical" evidence="1">
    <location>
        <begin position="12"/>
        <end position="34"/>
    </location>
</feature>
<evidence type="ECO:0000313" key="3">
    <source>
        <dbReference type="Proteomes" id="UP000269923"/>
    </source>
</evidence>
<evidence type="ECO:0000313" key="2">
    <source>
        <dbReference type="EMBL" id="RRD90760.1"/>
    </source>
</evidence>
<evidence type="ECO:0000256" key="1">
    <source>
        <dbReference type="SAM" id="Phobius"/>
    </source>
</evidence>
<dbReference type="AlphaFoldDB" id="A0A3P2A910"/>
<accession>A0A3P2A910</accession>
<sequence length="95" mass="11386">MHILKKALLRYLLYLAQIYAVLFALALLLVPVAMLQWHWQQCWFDCHHSSMGQYVLDFVRHVMMHEQVRGSWTYFPHLCAVALLLNRWFARLLAE</sequence>
<reference evidence="2 3" key="1">
    <citation type="submission" date="2018-11" db="EMBL/GenBank/DDBJ databases">
        <title>Genomes From Bacteria Associated with the Canine Oral Cavity: a Test Case for Automated Genome-Based Taxonomic Assignment.</title>
        <authorList>
            <person name="Coil D.A."/>
            <person name="Jospin G."/>
            <person name="Darling A.E."/>
            <person name="Wallis C."/>
            <person name="Davis I.J."/>
            <person name="Harris S."/>
            <person name="Eisen J.A."/>
            <person name="Holcombe L.J."/>
            <person name="O'Flynn C."/>
        </authorList>
    </citation>
    <scope>NUCLEOTIDE SEQUENCE [LARGE SCALE GENOMIC DNA]</scope>
    <source>
        <strain evidence="2 3">COT-280</strain>
    </source>
</reference>
<dbReference type="STRING" id="1121352.GCA_000620925_00983"/>
<name>A0A3P2A910_9NEIS</name>
<dbReference type="OrthoDB" id="9959694at2"/>
<feature type="transmembrane region" description="Helical" evidence="1">
    <location>
        <begin position="72"/>
        <end position="90"/>
    </location>
</feature>
<keyword evidence="1" id="KW-1133">Transmembrane helix</keyword>
<keyword evidence="1" id="KW-0472">Membrane</keyword>
<dbReference type="Proteomes" id="UP000269923">
    <property type="component" value="Unassembled WGS sequence"/>
</dbReference>
<gene>
    <name evidence="2" type="ORF">EII21_03895</name>
</gene>